<gene>
    <name evidence="11" type="ORF">STAS_21510</name>
</gene>
<feature type="signal peptide" evidence="9">
    <location>
        <begin position="1"/>
        <end position="27"/>
    </location>
</feature>
<comment type="caution">
    <text evidence="11">The sequence shown here is derived from an EMBL/GenBank/DDBJ whole genome shotgun (WGS) entry which is preliminary data.</text>
</comment>
<keyword evidence="12" id="KW-1185">Reference proteome</keyword>
<evidence type="ECO:0000256" key="6">
    <source>
        <dbReference type="ARBA" id="ARBA00023136"/>
    </source>
</evidence>
<keyword evidence="3 7" id="KW-0812">Transmembrane</keyword>
<evidence type="ECO:0000256" key="5">
    <source>
        <dbReference type="ARBA" id="ARBA00022989"/>
    </source>
</evidence>
<comment type="subcellular location">
    <subcellularLocation>
        <location evidence="1 7">Membrane</location>
        <topology evidence="1 7">Single-pass type I membrane protein</topology>
    </subcellularLocation>
</comment>
<reference evidence="12" key="1">
    <citation type="journal article" date="2019" name="Curr. Biol.">
        <title>Genome Sequence of Striga asiatica Provides Insight into the Evolution of Plant Parasitism.</title>
        <authorList>
            <person name="Yoshida S."/>
            <person name="Kim S."/>
            <person name="Wafula E.K."/>
            <person name="Tanskanen J."/>
            <person name="Kim Y.M."/>
            <person name="Honaas L."/>
            <person name="Yang Z."/>
            <person name="Spallek T."/>
            <person name="Conn C.E."/>
            <person name="Ichihashi Y."/>
            <person name="Cheong K."/>
            <person name="Cui S."/>
            <person name="Der J.P."/>
            <person name="Gundlach H."/>
            <person name="Jiao Y."/>
            <person name="Hori C."/>
            <person name="Ishida J.K."/>
            <person name="Kasahara H."/>
            <person name="Kiba T."/>
            <person name="Kim M.S."/>
            <person name="Koo N."/>
            <person name="Laohavisit A."/>
            <person name="Lee Y.H."/>
            <person name="Lumba S."/>
            <person name="McCourt P."/>
            <person name="Mortimer J.C."/>
            <person name="Mutuku J.M."/>
            <person name="Nomura T."/>
            <person name="Sasaki-Sekimoto Y."/>
            <person name="Seto Y."/>
            <person name="Wang Y."/>
            <person name="Wakatake T."/>
            <person name="Sakakibara H."/>
            <person name="Demura T."/>
            <person name="Yamaguchi S."/>
            <person name="Yoneyama K."/>
            <person name="Manabe R.I."/>
            <person name="Nelson D.C."/>
            <person name="Schulman A.H."/>
            <person name="Timko M.P."/>
            <person name="dePamphilis C.W."/>
            <person name="Choi D."/>
            <person name="Shirasu K."/>
        </authorList>
    </citation>
    <scope>NUCLEOTIDE SEQUENCE [LARGE SCALE GENOMIC DNA]</scope>
    <source>
        <strain evidence="12">cv. UVA1</strain>
    </source>
</reference>
<evidence type="ECO:0000313" key="11">
    <source>
        <dbReference type="EMBL" id="GER44601.1"/>
    </source>
</evidence>
<evidence type="ECO:0000256" key="9">
    <source>
        <dbReference type="SAM" id="SignalP"/>
    </source>
</evidence>
<keyword evidence="5 8" id="KW-1133">Transmembrane helix</keyword>
<protein>
    <submittedName>
        <fullName evidence="11">Transmembrane emp24 domain-containing protein 10</fullName>
    </submittedName>
</protein>
<evidence type="ECO:0000256" key="3">
    <source>
        <dbReference type="ARBA" id="ARBA00022692"/>
    </source>
</evidence>
<proteinExistence type="inferred from homology"/>
<feature type="chain" id="PRO_5022886916" evidence="9">
    <location>
        <begin position="28"/>
        <end position="218"/>
    </location>
</feature>
<keyword evidence="4 9" id="KW-0732">Signal</keyword>
<dbReference type="GO" id="GO:0016020">
    <property type="term" value="C:membrane"/>
    <property type="evidence" value="ECO:0007669"/>
    <property type="project" value="UniProtKB-SubCell"/>
</dbReference>
<name>A0A5A7QL35_STRAF</name>
<evidence type="ECO:0000256" key="7">
    <source>
        <dbReference type="RuleBase" id="RU003827"/>
    </source>
</evidence>
<organism evidence="11 12">
    <name type="scientific">Striga asiatica</name>
    <name type="common">Asiatic witchweed</name>
    <name type="synonym">Buchnera asiatica</name>
    <dbReference type="NCBI Taxonomy" id="4170"/>
    <lineage>
        <taxon>Eukaryota</taxon>
        <taxon>Viridiplantae</taxon>
        <taxon>Streptophyta</taxon>
        <taxon>Embryophyta</taxon>
        <taxon>Tracheophyta</taxon>
        <taxon>Spermatophyta</taxon>
        <taxon>Magnoliopsida</taxon>
        <taxon>eudicotyledons</taxon>
        <taxon>Gunneridae</taxon>
        <taxon>Pentapetalae</taxon>
        <taxon>asterids</taxon>
        <taxon>lamiids</taxon>
        <taxon>Lamiales</taxon>
        <taxon>Orobanchaceae</taxon>
        <taxon>Buchnereae</taxon>
        <taxon>Striga</taxon>
    </lineage>
</organism>
<dbReference type="InterPro" id="IPR015720">
    <property type="entry name" value="Emp24-like"/>
</dbReference>
<dbReference type="OrthoDB" id="1929172at2759"/>
<evidence type="ECO:0000256" key="1">
    <source>
        <dbReference type="ARBA" id="ARBA00004479"/>
    </source>
</evidence>
<dbReference type="SMART" id="SM01190">
    <property type="entry name" value="EMP24_GP25L"/>
    <property type="match status" value="1"/>
</dbReference>
<sequence length="218" mass="24980">MKIQLQKQSIFFLFLVSILLLWTRVGSIRFDMESGQSKCIAEDITSSSMTIGKYTIINPNEGQDLPDTHKITVRVQSTYENILYHSSDHVTEGQFAFETGEAGDYVACFFVAEQNPPVSFTVDFDWKFGFAAKDLVNVAKKGSVESMELELKNMLGTVQSIHDEMFYLHKREEEMQQLNVSTNSKMEWLSLLSILISVSVAGLQFWYLKIFFQKKKII</sequence>
<dbReference type="Pfam" id="PF01105">
    <property type="entry name" value="EMP24_GP25L"/>
    <property type="match status" value="1"/>
</dbReference>
<comment type="similarity">
    <text evidence="2 7">Belongs to the EMP24/GP25L family.</text>
</comment>
<dbReference type="EMBL" id="BKCP01007059">
    <property type="protein sequence ID" value="GER44601.1"/>
    <property type="molecule type" value="Genomic_DNA"/>
</dbReference>
<feature type="domain" description="GOLD" evidence="10">
    <location>
        <begin position="37"/>
        <end position="128"/>
    </location>
</feature>
<feature type="transmembrane region" description="Helical" evidence="8">
    <location>
        <begin position="188"/>
        <end position="208"/>
    </location>
</feature>
<evidence type="ECO:0000259" key="10">
    <source>
        <dbReference type="PROSITE" id="PS50866"/>
    </source>
</evidence>
<evidence type="ECO:0000256" key="8">
    <source>
        <dbReference type="SAM" id="Phobius"/>
    </source>
</evidence>
<dbReference type="InterPro" id="IPR009038">
    <property type="entry name" value="GOLD_dom"/>
</dbReference>
<dbReference type="PROSITE" id="PS50866">
    <property type="entry name" value="GOLD"/>
    <property type="match status" value="1"/>
</dbReference>
<dbReference type="AlphaFoldDB" id="A0A5A7QL35"/>
<dbReference type="Proteomes" id="UP000325081">
    <property type="component" value="Unassembled WGS sequence"/>
</dbReference>
<evidence type="ECO:0000256" key="4">
    <source>
        <dbReference type="ARBA" id="ARBA00022729"/>
    </source>
</evidence>
<accession>A0A5A7QL35</accession>
<evidence type="ECO:0000313" key="12">
    <source>
        <dbReference type="Proteomes" id="UP000325081"/>
    </source>
</evidence>
<evidence type="ECO:0000256" key="2">
    <source>
        <dbReference type="ARBA" id="ARBA00007104"/>
    </source>
</evidence>
<keyword evidence="6 8" id="KW-0472">Membrane</keyword>
<dbReference type="PANTHER" id="PTHR22811">
    <property type="entry name" value="TRANSMEMBRANE EMP24 DOMAIN-CONTAINING PROTEIN"/>
    <property type="match status" value="1"/>
</dbReference>